<protein>
    <submittedName>
        <fullName evidence="8">Pyridine nucleotide-disulfide oxidoreductase</fullName>
    </submittedName>
</protein>
<evidence type="ECO:0000313" key="9">
    <source>
        <dbReference type="Proteomes" id="UP000233256"/>
    </source>
</evidence>
<feature type="domain" description="Rhodanese" evidence="7">
    <location>
        <begin position="488"/>
        <end position="594"/>
    </location>
</feature>
<keyword evidence="6" id="KW-0676">Redox-active center</keyword>
<comment type="similarity">
    <text evidence="2">Belongs to the class-III pyridine nucleotide-disulfide oxidoreductase family.</text>
</comment>
<organism evidence="8 9">
    <name type="scientific">Candidatus Wallbacteria bacterium HGW-Wallbacteria-1</name>
    <dbReference type="NCBI Taxonomy" id="2013854"/>
    <lineage>
        <taxon>Bacteria</taxon>
        <taxon>Candidatus Walliibacteriota</taxon>
    </lineage>
</organism>
<dbReference type="SUPFAM" id="SSF52821">
    <property type="entry name" value="Rhodanese/Cell cycle control phosphatase"/>
    <property type="match status" value="1"/>
</dbReference>
<dbReference type="InterPro" id="IPR004099">
    <property type="entry name" value="Pyr_nucl-diS_OxRdtase_dimer"/>
</dbReference>
<dbReference type="PRINTS" id="PR00368">
    <property type="entry name" value="FADPNR"/>
</dbReference>
<keyword evidence="4" id="KW-0274">FAD</keyword>
<dbReference type="InterPro" id="IPR001763">
    <property type="entry name" value="Rhodanese-like_dom"/>
</dbReference>
<reference evidence="8 9" key="1">
    <citation type="journal article" date="2017" name="ISME J.">
        <title>Potential for microbial H2 and metal transformations associated with novel bacteria and archaea in deep terrestrial subsurface sediments.</title>
        <authorList>
            <person name="Hernsdorf A.W."/>
            <person name="Amano Y."/>
            <person name="Miyakawa K."/>
            <person name="Ise K."/>
            <person name="Suzuki Y."/>
            <person name="Anantharaman K."/>
            <person name="Probst A."/>
            <person name="Burstein D."/>
            <person name="Thomas B.C."/>
            <person name="Banfield J.F."/>
        </authorList>
    </citation>
    <scope>NUCLEOTIDE SEQUENCE [LARGE SCALE GENOMIC DNA]</scope>
    <source>
        <strain evidence="8">HGW-Wallbacteria-1</strain>
    </source>
</reference>
<dbReference type="Pfam" id="PF00581">
    <property type="entry name" value="Rhodanese"/>
    <property type="match status" value="1"/>
</dbReference>
<dbReference type="Gene3D" id="3.40.250.10">
    <property type="entry name" value="Rhodanese-like domain"/>
    <property type="match status" value="1"/>
</dbReference>
<dbReference type="Pfam" id="PF02852">
    <property type="entry name" value="Pyr_redox_dim"/>
    <property type="match status" value="1"/>
</dbReference>
<dbReference type="GO" id="GO:0016491">
    <property type="term" value="F:oxidoreductase activity"/>
    <property type="evidence" value="ECO:0007669"/>
    <property type="project" value="UniProtKB-KW"/>
</dbReference>
<dbReference type="Pfam" id="PF07992">
    <property type="entry name" value="Pyr_redox_2"/>
    <property type="match status" value="1"/>
</dbReference>
<dbReference type="SUPFAM" id="SSF55424">
    <property type="entry name" value="FAD/NAD-linked reductases, dimerisation (C-terminal) domain"/>
    <property type="match status" value="1"/>
</dbReference>
<comment type="caution">
    <text evidence="8">The sequence shown here is derived from an EMBL/GenBank/DDBJ whole genome shotgun (WGS) entry which is preliminary data.</text>
</comment>
<dbReference type="AlphaFoldDB" id="A0A2N1PLR9"/>
<evidence type="ECO:0000256" key="6">
    <source>
        <dbReference type="ARBA" id="ARBA00023284"/>
    </source>
</evidence>
<keyword evidence="5" id="KW-0560">Oxidoreductase</keyword>
<comment type="cofactor">
    <cofactor evidence="1">
        <name>FAD</name>
        <dbReference type="ChEBI" id="CHEBI:57692"/>
    </cofactor>
</comment>
<dbReference type="PANTHER" id="PTHR43429:SF1">
    <property type="entry name" value="NAD(P)H SULFUR OXIDOREDUCTASE (COA-DEPENDENT)"/>
    <property type="match status" value="1"/>
</dbReference>
<dbReference type="CDD" id="cd00158">
    <property type="entry name" value="RHOD"/>
    <property type="match status" value="1"/>
</dbReference>
<dbReference type="Proteomes" id="UP000233256">
    <property type="component" value="Unassembled WGS sequence"/>
</dbReference>
<sequence>MESVSVRNIVVIGGSAAGPKTAAKARRVDQNANITLIQKGPHLSMASCGYPYYVGGTFDNPDQLISSPTGKVRDSGFFQATKAIRALVNTEAISIDRDGKLVKIRSLADGSESEICYDRLIITTGAKPFIPPVPGIELKGVMTLQSMEDATAMKDVVKSSQRGEMGNRAVVIGGGLIGMESCEALELGGFQVTVVEMLDGILGFLDREMSLLVEEHARSKGSRIITSTAVKEILGNNGKVTGVLLSDGTTIDCDMVVVSVGVKPNADLARAAGLKTGDFGGIRVNQFMQTSDPHIYAAGDCIEVTNLITGRPQHWPMGDAANLQGRVAGNNAASSNTARYQGTVLTGICKLFDFTAGSVGLSEKSAVREGFTDIVTSISAGPDKPSFMGGAPIVIKLVCEGRTGRLLGMQAVGMGDVAKRVATAAVAIQAGMTIHDMVNLDLPYAPPFSPAIDNLITAVHVMENRLLGRMESISSVDVKKIVDEETCPACRPAIIDVRGPDEFEAMRLSIGERLIPLGKLREAADQAESERAAATSIEGLASNGLPLDLNHTIIVYCKISLRGYEAASYLESKGYNDVLVMEGGILAWPFGKVTGPLI</sequence>
<dbReference type="EMBL" id="PGXC01000022">
    <property type="protein sequence ID" value="PKK89270.1"/>
    <property type="molecule type" value="Genomic_DNA"/>
</dbReference>
<dbReference type="InterPro" id="IPR016156">
    <property type="entry name" value="FAD/NAD-linked_Rdtase_dimer_sf"/>
</dbReference>
<evidence type="ECO:0000256" key="1">
    <source>
        <dbReference type="ARBA" id="ARBA00001974"/>
    </source>
</evidence>
<dbReference type="PROSITE" id="PS50206">
    <property type="entry name" value="RHODANESE_3"/>
    <property type="match status" value="1"/>
</dbReference>
<dbReference type="SMART" id="SM00450">
    <property type="entry name" value="RHOD"/>
    <property type="match status" value="1"/>
</dbReference>
<dbReference type="PANTHER" id="PTHR43429">
    <property type="entry name" value="PYRIDINE NUCLEOTIDE-DISULFIDE OXIDOREDUCTASE DOMAIN-CONTAINING"/>
    <property type="match status" value="1"/>
</dbReference>
<evidence type="ECO:0000256" key="5">
    <source>
        <dbReference type="ARBA" id="ARBA00023002"/>
    </source>
</evidence>
<dbReference type="SUPFAM" id="SSF51905">
    <property type="entry name" value="FAD/NAD(P)-binding domain"/>
    <property type="match status" value="1"/>
</dbReference>
<dbReference type="InterPro" id="IPR036873">
    <property type="entry name" value="Rhodanese-like_dom_sf"/>
</dbReference>
<dbReference type="Gene3D" id="3.50.50.60">
    <property type="entry name" value="FAD/NAD(P)-binding domain"/>
    <property type="match status" value="2"/>
</dbReference>
<dbReference type="InterPro" id="IPR036188">
    <property type="entry name" value="FAD/NAD-bd_sf"/>
</dbReference>
<accession>A0A2N1PLR9</accession>
<dbReference type="PRINTS" id="PR00411">
    <property type="entry name" value="PNDRDTASEI"/>
</dbReference>
<evidence type="ECO:0000256" key="3">
    <source>
        <dbReference type="ARBA" id="ARBA00022630"/>
    </source>
</evidence>
<evidence type="ECO:0000259" key="7">
    <source>
        <dbReference type="PROSITE" id="PS50206"/>
    </source>
</evidence>
<name>A0A2N1PLR9_9BACT</name>
<gene>
    <name evidence="8" type="ORF">CVV64_15140</name>
</gene>
<evidence type="ECO:0000256" key="2">
    <source>
        <dbReference type="ARBA" id="ARBA00009130"/>
    </source>
</evidence>
<keyword evidence="3" id="KW-0285">Flavoprotein</keyword>
<dbReference type="InterPro" id="IPR023753">
    <property type="entry name" value="FAD/NAD-binding_dom"/>
</dbReference>
<evidence type="ECO:0000256" key="4">
    <source>
        <dbReference type="ARBA" id="ARBA00022827"/>
    </source>
</evidence>
<evidence type="ECO:0000313" key="8">
    <source>
        <dbReference type="EMBL" id="PKK89270.1"/>
    </source>
</evidence>
<proteinExistence type="inferred from homology"/>
<dbReference type="InterPro" id="IPR050260">
    <property type="entry name" value="FAD-bd_OxRdtase"/>
</dbReference>